<evidence type="ECO:0000256" key="1">
    <source>
        <dbReference type="ARBA" id="ARBA00022801"/>
    </source>
</evidence>
<comment type="catalytic activity">
    <reaction evidence="2">
        <text>a 3'-end 2',3'-cyclophospho-ribonucleotide-RNA + H2O = a 3'-end 2'-phospho-ribonucleotide-RNA + H(+)</text>
        <dbReference type="Rhea" id="RHEA:11828"/>
        <dbReference type="Rhea" id="RHEA-COMP:10464"/>
        <dbReference type="Rhea" id="RHEA-COMP:17353"/>
        <dbReference type="ChEBI" id="CHEBI:15377"/>
        <dbReference type="ChEBI" id="CHEBI:15378"/>
        <dbReference type="ChEBI" id="CHEBI:83064"/>
        <dbReference type="ChEBI" id="CHEBI:173113"/>
        <dbReference type="EC" id="3.1.4.58"/>
    </reaction>
</comment>
<evidence type="ECO:0000313" key="4">
    <source>
        <dbReference type="EMBL" id="CDP79224.1"/>
    </source>
</evidence>
<dbReference type="NCBIfam" id="TIGR02258">
    <property type="entry name" value="2_5_ligase"/>
    <property type="match status" value="1"/>
</dbReference>
<dbReference type="PANTHER" id="PTHR35561:SF1">
    <property type="entry name" value="RNA 2',3'-CYCLIC PHOSPHODIESTERASE"/>
    <property type="match status" value="1"/>
</dbReference>
<feature type="active site" description="Proton donor" evidence="2">
    <location>
        <position position="37"/>
    </location>
</feature>
<dbReference type="InterPro" id="IPR014051">
    <property type="entry name" value="Phosphoesterase_HXTX"/>
</dbReference>
<proteinExistence type="inferred from homology"/>
<feature type="active site" description="Proton acceptor" evidence="2">
    <location>
        <position position="121"/>
    </location>
</feature>
<comment type="similarity">
    <text evidence="2">Belongs to the 2H phosphoesterase superfamily. ThpR family.</text>
</comment>
<dbReference type="EC" id="3.1.4.58" evidence="2"/>
<dbReference type="AlphaFoldDB" id="A0A024LQ15"/>
<evidence type="ECO:0000256" key="2">
    <source>
        <dbReference type="HAMAP-Rule" id="MF_01940"/>
    </source>
</evidence>
<dbReference type="InterPro" id="IPR004175">
    <property type="entry name" value="RNA_CPDase"/>
</dbReference>
<reference evidence="4" key="2">
    <citation type="submission" date="2014-05" db="EMBL/GenBank/DDBJ databases">
        <title>Genome sequencing of Bartonella spp. isolated from human blood.</title>
        <authorList>
            <person name="Raoult D."/>
        </authorList>
    </citation>
    <scope>NUCLEOTIDE SEQUENCE</scope>
    <source>
        <strain evidence="4">MVT06</strain>
    </source>
</reference>
<organism evidence="4">
    <name type="scientific">Bartonella schoenbuchensis</name>
    <dbReference type="NCBI Taxonomy" id="165694"/>
    <lineage>
        <taxon>Bacteria</taxon>
        <taxon>Pseudomonadati</taxon>
        <taxon>Pseudomonadota</taxon>
        <taxon>Alphaproteobacteria</taxon>
        <taxon>Hyphomicrobiales</taxon>
        <taxon>Bartonellaceae</taxon>
        <taxon>Bartonella</taxon>
    </lineage>
</organism>
<feature type="short sequence motif" description="HXTX 1" evidence="2">
    <location>
        <begin position="37"/>
        <end position="40"/>
    </location>
</feature>
<reference evidence="4" key="1">
    <citation type="submission" date="2013-11" db="EMBL/GenBank/DDBJ databases">
        <authorList>
            <person name="GENOMES U."/>
        </authorList>
    </citation>
    <scope>NUCLEOTIDE SEQUENCE</scope>
    <source>
        <strain evidence="4">MVT06</strain>
    </source>
</reference>
<dbReference type="HAMAP" id="MF_01940">
    <property type="entry name" value="RNA_CPDase"/>
    <property type="match status" value="1"/>
</dbReference>
<feature type="short sequence motif" description="HXTX 2" evidence="2">
    <location>
        <begin position="121"/>
        <end position="124"/>
    </location>
</feature>
<dbReference type="InterPro" id="IPR009097">
    <property type="entry name" value="Cyclic_Pdiesterase"/>
</dbReference>
<dbReference type="GO" id="GO:0016874">
    <property type="term" value="F:ligase activity"/>
    <property type="evidence" value="ECO:0007669"/>
    <property type="project" value="UniProtKB-KW"/>
</dbReference>
<sequence length="179" mass="19982">MPRLFAAIKISQETTKALISLQNGLPKAQWINPQNFHVTLSFFGEIANSVADELIEAFGTIKCPPFMLQPNGFEVFGSETSPHSLVVRIKPCEPLTLLHEKILCIQKRLGLTPDEMQYTPHITLARLLDIQPEDLSSYLSAQSDFSFPPFSVDHFVLLLSKDPSSDALYIVKGSWPLQA</sequence>
<feature type="domain" description="Phosphoesterase HXTX" evidence="3">
    <location>
        <begin position="8"/>
        <end position="83"/>
    </location>
</feature>
<keyword evidence="1 2" id="KW-0378">Hydrolase</keyword>
<dbReference type="Gene3D" id="3.90.1140.10">
    <property type="entry name" value="Cyclic phosphodiesterase"/>
    <property type="match status" value="1"/>
</dbReference>
<feature type="domain" description="Phosphoesterase HXTX" evidence="3">
    <location>
        <begin position="93"/>
        <end position="164"/>
    </location>
</feature>
<protein>
    <recommendedName>
        <fullName evidence="2">RNA 2',3'-cyclic phosphodiesterase</fullName>
        <shortName evidence="2">RNA 2',3'-CPDase</shortName>
        <ecNumber evidence="2">3.1.4.58</ecNumber>
    </recommendedName>
</protein>
<gene>
    <name evidence="4" type="ORF">BN1046_00114</name>
</gene>
<keyword evidence="4" id="KW-0436">Ligase</keyword>
<name>A0A024LQ15_9HYPH</name>
<comment type="function">
    <text evidence="2">Hydrolyzes RNA 2',3'-cyclic phosphodiester to an RNA 2'-phosphomonoester.</text>
</comment>
<dbReference type="PANTHER" id="PTHR35561">
    <property type="entry name" value="RNA 2',3'-CYCLIC PHOSPHODIESTERASE"/>
    <property type="match status" value="1"/>
</dbReference>
<dbReference type="GO" id="GO:0008664">
    <property type="term" value="F:RNA 2',3'-cyclic 3'-phosphodiesterase activity"/>
    <property type="evidence" value="ECO:0007669"/>
    <property type="project" value="UniProtKB-EC"/>
</dbReference>
<dbReference type="Pfam" id="PF02834">
    <property type="entry name" value="LigT_PEase"/>
    <property type="match status" value="2"/>
</dbReference>
<accession>A0A024LQ15</accession>
<dbReference type="GO" id="GO:0004113">
    <property type="term" value="F:2',3'-cyclic-nucleotide 3'-phosphodiesterase activity"/>
    <property type="evidence" value="ECO:0007669"/>
    <property type="project" value="InterPro"/>
</dbReference>
<dbReference type="EMBL" id="HG977193">
    <property type="protein sequence ID" value="CDP79224.1"/>
    <property type="molecule type" value="Genomic_DNA"/>
</dbReference>
<evidence type="ECO:0000259" key="3">
    <source>
        <dbReference type="Pfam" id="PF02834"/>
    </source>
</evidence>
<dbReference type="SUPFAM" id="SSF55144">
    <property type="entry name" value="LigT-like"/>
    <property type="match status" value="1"/>
</dbReference>